<reference evidence="4 5" key="1">
    <citation type="journal article" date="2005" name="Nature">
        <title>The map-based sequence of the rice genome.</title>
        <authorList>
            <consortium name="International rice genome sequencing project (IRGSP)"/>
            <person name="Matsumoto T."/>
            <person name="Wu J."/>
            <person name="Kanamori H."/>
            <person name="Katayose Y."/>
            <person name="Fujisawa M."/>
            <person name="Namiki N."/>
            <person name="Mizuno H."/>
            <person name="Yamamoto K."/>
            <person name="Antonio B.A."/>
            <person name="Baba T."/>
            <person name="Sakata K."/>
            <person name="Nagamura Y."/>
            <person name="Aoki H."/>
            <person name="Arikawa K."/>
            <person name="Arita K."/>
            <person name="Bito T."/>
            <person name="Chiden Y."/>
            <person name="Fujitsuka N."/>
            <person name="Fukunaka R."/>
            <person name="Hamada M."/>
            <person name="Harada C."/>
            <person name="Hayashi A."/>
            <person name="Hijishita S."/>
            <person name="Honda M."/>
            <person name="Hosokawa S."/>
            <person name="Ichikawa Y."/>
            <person name="Idonuma A."/>
            <person name="Iijima M."/>
            <person name="Ikeda M."/>
            <person name="Ikeno M."/>
            <person name="Ito K."/>
            <person name="Ito S."/>
            <person name="Ito T."/>
            <person name="Ito Y."/>
            <person name="Ito Y."/>
            <person name="Iwabuchi A."/>
            <person name="Kamiya K."/>
            <person name="Karasawa W."/>
            <person name="Kurita K."/>
            <person name="Katagiri S."/>
            <person name="Kikuta A."/>
            <person name="Kobayashi H."/>
            <person name="Kobayashi N."/>
            <person name="Machita K."/>
            <person name="Maehara T."/>
            <person name="Masukawa M."/>
            <person name="Mizubayashi T."/>
            <person name="Mukai Y."/>
            <person name="Nagasaki H."/>
            <person name="Nagata Y."/>
            <person name="Naito S."/>
            <person name="Nakashima M."/>
            <person name="Nakama Y."/>
            <person name="Nakamichi Y."/>
            <person name="Nakamura M."/>
            <person name="Meguro A."/>
            <person name="Negishi M."/>
            <person name="Ohta I."/>
            <person name="Ohta T."/>
            <person name="Okamoto M."/>
            <person name="Ono N."/>
            <person name="Saji S."/>
            <person name="Sakaguchi M."/>
            <person name="Sakai K."/>
            <person name="Shibata M."/>
            <person name="Shimokawa T."/>
            <person name="Song J."/>
            <person name="Takazaki Y."/>
            <person name="Terasawa K."/>
            <person name="Tsugane M."/>
            <person name="Tsuji K."/>
            <person name="Ueda S."/>
            <person name="Waki K."/>
            <person name="Yamagata H."/>
            <person name="Yamamoto M."/>
            <person name="Yamamoto S."/>
            <person name="Yamane H."/>
            <person name="Yoshiki S."/>
            <person name="Yoshihara R."/>
            <person name="Yukawa K."/>
            <person name="Zhong H."/>
            <person name="Yano M."/>
            <person name="Yuan Q."/>
            <person name="Ouyang S."/>
            <person name="Liu J."/>
            <person name="Jones K.M."/>
            <person name="Gansberger K."/>
            <person name="Moffat K."/>
            <person name="Hill J."/>
            <person name="Bera J."/>
            <person name="Fadrosh D."/>
            <person name="Jin S."/>
            <person name="Johri S."/>
            <person name="Kim M."/>
            <person name="Overton L."/>
            <person name="Reardon M."/>
            <person name="Tsitrin T."/>
            <person name="Vuong H."/>
            <person name="Weaver B."/>
            <person name="Ciecko A."/>
            <person name="Tallon L."/>
            <person name="Jackson J."/>
            <person name="Pai G."/>
            <person name="Aken S.V."/>
            <person name="Utterback T."/>
            <person name="Reidmuller S."/>
            <person name="Feldblyum T."/>
            <person name="Hsiao J."/>
            <person name="Zismann V."/>
            <person name="Iobst S."/>
            <person name="de Vazeille A.R."/>
            <person name="Buell C.R."/>
            <person name="Ying K."/>
            <person name="Li Y."/>
            <person name="Lu T."/>
            <person name="Huang Y."/>
            <person name="Zhao Q."/>
            <person name="Feng Q."/>
            <person name="Zhang L."/>
            <person name="Zhu J."/>
            <person name="Weng Q."/>
            <person name="Mu J."/>
            <person name="Lu Y."/>
            <person name="Fan D."/>
            <person name="Liu Y."/>
            <person name="Guan J."/>
            <person name="Zhang Y."/>
            <person name="Yu S."/>
            <person name="Liu X."/>
            <person name="Zhang Y."/>
            <person name="Hong G."/>
            <person name="Han B."/>
            <person name="Choisne N."/>
            <person name="Demange N."/>
            <person name="Orjeda G."/>
            <person name="Samain S."/>
            <person name="Cattolico L."/>
            <person name="Pelletier E."/>
            <person name="Couloux A."/>
            <person name="Segurens B."/>
            <person name="Wincker P."/>
            <person name="D'Hont A."/>
            <person name="Scarpelli C."/>
            <person name="Weissenbach J."/>
            <person name="Salanoubat M."/>
            <person name="Quetier F."/>
            <person name="Yu Y."/>
            <person name="Kim H.R."/>
            <person name="Rambo T."/>
            <person name="Currie J."/>
            <person name="Collura K."/>
            <person name="Luo M."/>
            <person name="Yang T."/>
            <person name="Ammiraju J.S.S."/>
            <person name="Engler F."/>
            <person name="Soderlund C."/>
            <person name="Wing R.A."/>
            <person name="Palmer L.E."/>
            <person name="de la Bastide M."/>
            <person name="Spiegel L."/>
            <person name="Nascimento L."/>
            <person name="Zutavern T."/>
            <person name="O'Shaughnessy A."/>
            <person name="Dike S."/>
            <person name="Dedhia N."/>
            <person name="Preston R."/>
            <person name="Balija V."/>
            <person name="McCombie W.R."/>
            <person name="Chow T."/>
            <person name="Chen H."/>
            <person name="Chung M."/>
            <person name="Chen C."/>
            <person name="Shaw J."/>
            <person name="Wu H."/>
            <person name="Hsiao K."/>
            <person name="Chao Y."/>
            <person name="Chu M."/>
            <person name="Cheng C."/>
            <person name="Hour A."/>
            <person name="Lee P."/>
            <person name="Lin S."/>
            <person name="Lin Y."/>
            <person name="Liou J."/>
            <person name="Liu S."/>
            <person name="Hsing Y."/>
            <person name="Raghuvanshi S."/>
            <person name="Mohanty A."/>
            <person name="Bharti A.K."/>
            <person name="Gaur A."/>
            <person name="Gupta V."/>
            <person name="Kumar D."/>
            <person name="Ravi V."/>
            <person name="Vij S."/>
            <person name="Kapur A."/>
            <person name="Khurana P."/>
            <person name="Khurana P."/>
            <person name="Khurana J.P."/>
            <person name="Tyagi A.K."/>
            <person name="Gaikwad K."/>
            <person name="Singh A."/>
            <person name="Dalal V."/>
            <person name="Srivastava S."/>
            <person name="Dixit A."/>
            <person name="Pal A.K."/>
            <person name="Ghazi I.A."/>
            <person name="Yadav M."/>
            <person name="Pandit A."/>
            <person name="Bhargava A."/>
            <person name="Sureshbabu K."/>
            <person name="Batra K."/>
            <person name="Sharma T.R."/>
            <person name="Mohapatra T."/>
            <person name="Singh N.K."/>
            <person name="Messing J."/>
            <person name="Nelson A.B."/>
            <person name="Fuks G."/>
            <person name="Kavchok S."/>
            <person name="Keizer G."/>
            <person name="Linton E."/>
            <person name="Llaca V."/>
            <person name="Song R."/>
            <person name="Tanyolac B."/>
            <person name="Young S."/>
            <person name="Ho-Il K."/>
            <person name="Hahn J.H."/>
            <person name="Sangsakoo G."/>
            <person name="Vanavichit A."/>
            <person name="de Mattos Luiz.A.T."/>
            <person name="Zimmer P.D."/>
            <person name="Malone G."/>
            <person name="Dellagostin O."/>
            <person name="de Oliveira A.C."/>
            <person name="Bevan M."/>
            <person name="Bancroft I."/>
            <person name="Minx P."/>
            <person name="Cordum H."/>
            <person name="Wilson R."/>
            <person name="Cheng Z."/>
            <person name="Jin W."/>
            <person name="Jiang J."/>
            <person name="Leong S.A."/>
            <person name="Iwama H."/>
            <person name="Gojobori T."/>
            <person name="Itoh T."/>
            <person name="Niimura Y."/>
            <person name="Fujii Y."/>
            <person name="Habara T."/>
            <person name="Sakai H."/>
            <person name="Sato Y."/>
            <person name="Wilson G."/>
            <person name="Kumar K."/>
            <person name="McCouch S."/>
            <person name="Juretic N."/>
            <person name="Hoen D."/>
            <person name="Wright S."/>
            <person name="Bruskiewich R."/>
            <person name="Bureau T."/>
            <person name="Miyao A."/>
            <person name="Hirochika H."/>
            <person name="Nishikawa T."/>
            <person name="Kadowaki K."/>
            <person name="Sugiura M."/>
            <person name="Burr B."/>
            <person name="Sasaki T."/>
        </authorList>
    </citation>
    <scope>NUCLEOTIDE SEQUENCE [LARGE SCALE GENOMIC DNA]</scope>
    <source>
        <strain evidence="5">cv. Nipponbare</strain>
    </source>
</reference>
<gene>
    <name evidence="4" type="ordered locus">Os06g0526433</name>
</gene>
<name>C7J3T8_ORYSJ</name>
<dbReference type="InterPro" id="IPR023393">
    <property type="entry name" value="START-like_dom_sf"/>
</dbReference>
<evidence type="ECO:0000256" key="3">
    <source>
        <dbReference type="SAM" id="Phobius"/>
    </source>
</evidence>
<proteinExistence type="predicted"/>
<keyword evidence="2" id="KW-0539">Nucleus</keyword>
<evidence type="ECO:0000313" key="4">
    <source>
        <dbReference type="EMBL" id="BAH93556.1"/>
    </source>
</evidence>
<dbReference type="Gene3D" id="3.30.530.20">
    <property type="match status" value="1"/>
</dbReference>
<evidence type="ECO:0000313" key="5">
    <source>
        <dbReference type="Proteomes" id="UP000000763"/>
    </source>
</evidence>
<sequence>MNSGAGGAGGAAVGRMPAGSLQWAQWRLADERCELREEEMEYMRRFHRHEIGSNQCNSFIAKHVRAPLQNVSSDNNSKHHLVFLEPLLGHYLFCFFNYIGIGVVLSIDGVRFYC</sequence>
<keyword evidence="3" id="KW-1133">Transmembrane helix</keyword>
<evidence type="ECO:0000256" key="1">
    <source>
        <dbReference type="ARBA" id="ARBA00004123"/>
    </source>
</evidence>
<evidence type="ECO:0000256" key="2">
    <source>
        <dbReference type="ARBA" id="ARBA00023242"/>
    </source>
</evidence>
<dbReference type="KEGG" id="dosa:Os06g0526433"/>
<keyword evidence="3" id="KW-0472">Membrane</keyword>
<accession>C7J3T8</accession>
<reference evidence="5" key="2">
    <citation type="journal article" date="2008" name="Nucleic Acids Res.">
        <title>The rice annotation project database (RAP-DB): 2008 update.</title>
        <authorList>
            <consortium name="The rice annotation project (RAP)"/>
        </authorList>
    </citation>
    <scope>GENOME REANNOTATION</scope>
    <source>
        <strain evidence="5">cv. Nipponbare</strain>
    </source>
</reference>
<feature type="transmembrane region" description="Helical" evidence="3">
    <location>
        <begin position="88"/>
        <end position="107"/>
    </location>
</feature>
<dbReference type="EMBL" id="AP008212">
    <property type="protein sequence ID" value="BAH93556.1"/>
    <property type="molecule type" value="Genomic_DNA"/>
</dbReference>
<comment type="subcellular location">
    <subcellularLocation>
        <location evidence="1">Nucleus</location>
    </subcellularLocation>
</comment>
<dbReference type="GO" id="GO:0005634">
    <property type="term" value="C:nucleus"/>
    <property type="evidence" value="ECO:0007669"/>
    <property type="project" value="UniProtKB-SubCell"/>
</dbReference>
<organism evidence="4 5">
    <name type="scientific">Oryza sativa subsp. japonica</name>
    <name type="common">Rice</name>
    <dbReference type="NCBI Taxonomy" id="39947"/>
    <lineage>
        <taxon>Eukaryota</taxon>
        <taxon>Viridiplantae</taxon>
        <taxon>Streptophyta</taxon>
        <taxon>Embryophyta</taxon>
        <taxon>Tracheophyta</taxon>
        <taxon>Spermatophyta</taxon>
        <taxon>Magnoliopsida</taxon>
        <taxon>Liliopsida</taxon>
        <taxon>Poales</taxon>
        <taxon>Poaceae</taxon>
        <taxon>BOP clade</taxon>
        <taxon>Oryzoideae</taxon>
        <taxon>Oryzeae</taxon>
        <taxon>Oryzinae</taxon>
        <taxon>Oryza</taxon>
        <taxon>Oryza sativa</taxon>
    </lineage>
</organism>
<dbReference type="Proteomes" id="UP000000763">
    <property type="component" value="Chromosome 6"/>
</dbReference>
<protein>
    <submittedName>
        <fullName evidence="4">Os06g0526433 protein</fullName>
    </submittedName>
</protein>
<dbReference type="AlphaFoldDB" id="C7J3T8"/>
<keyword evidence="3" id="KW-0812">Transmembrane</keyword>